<evidence type="ECO:0000256" key="1">
    <source>
        <dbReference type="SAM" id="Phobius"/>
    </source>
</evidence>
<feature type="domain" description="TadE-like" evidence="2">
    <location>
        <begin position="9"/>
        <end position="51"/>
    </location>
</feature>
<dbReference type="Proteomes" id="UP000661894">
    <property type="component" value="Unassembled WGS sequence"/>
</dbReference>
<dbReference type="EMBL" id="JACSPO010000012">
    <property type="protein sequence ID" value="MBD8063505.1"/>
    <property type="molecule type" value="Genomic_DNA"/>
</dbReference>
<feature type="transmembrane region" description="Helical" evidence="1">
    <location>
        <begin position="12"/>
        <end position="34"/>
    </location>
</feature>
<name>A0ABR8Z588_9MICO</name>
<keyword evidence="4" id="KW-1185">Reference proteome</keyword>
<dbReference type="Pfam" id="PF07811">
    <property type="entry name" value="TadE"/>
    <property type="match status" value="1"/>
</dbReference>
<gene>
    <name evidence="3" type="ORF">H9624_14370</name>
</gene>
<comment type="caution">
    <text evidence="3">The sequence shown here is derived from an EMBL/GenBank/DDBJ whole genome shotgun (WGS) entry which is preliminary data.</text>
</comment>
<evidence type="ECO:0000259" key="2">
    <source>
        <dbReference type="Pfam" id="PF07811"/>
    </source>
</evidence>
<keyword evidence="1" id="KW-1133">Transmembrane helix</keyword>
<reference evidence="3 4" key="1">
    <citation type="submission" date="2020-08" db="EMBL/GenBank/DDBJ databases">
        <title>A Genomic Blueprint of the Chicken Gut Microbiome.</title>
        <authorList>
            <person name="Gilroy R."/>
            <person name="Ravi A."/>
            <person name="Getino M."/>
            <person name="Pursley I."/>
            <person name="Horton D.L."/>
            <person name="Alikhan N.-F."/>
            <person name="Baker D."/>
            <person name="Gharbi K."/>
            <person name="Hall N."/>
            <person name="Watson M."/>
            <person name="Adriaenssens E.M."/>
            <person name="Foster-Nyarko E."/>
            <person name="Jarju S."/>
            <person name="Secka A."/>
            <person name="Antonio M."/>
            <person name="Oren A."/>
            <person name="Chaudhuri R."/>
            <person name="La Ragione R.M."/>
            <person name="Hildebrand F."/>
            <person name="Pallen M.J."/>
        </authorList>
    </citation>
    <scope>NUCLEOTIDE SEQUENCE [LARGE SCALE GENOMIC DNA]</scope>
    <source>
        <strain evidence="3 4">Sa1BUA1</strain>
    </source>
</reference>
<proteinExistence type="predicted"/>
<dbReference type="InterPro" id="IPR012495">
    <property type="entry name" value="TadE-like_dom"/>
</dbReference>
<keyword evidence="1" id="KW-0472">Membrane</keyword>
<sequence length="125" mass="12854">MRRLASDEGSAVVEFVLVSVLVVAVLLGVLQLTLALHVRNTIVDAAGEGARHGALEGSSPAAGAERTRELIGTALNPRYGDDVSAEVVERDGMVLVEVTVRAPVPVLGLLGPSGTMTASGRAVQE</sequence>
<evidence type="ECO:0000313" key="4">
    <source>
        <dbReference type="Proteomes" id="UP000661894"/>
    </source>
</evidence>
<accession>A0ABR8Z588</accession>
<evidence type="ECO:0000313" key="3">
    <source>
        <dbReference type="EMBL" id="MBD8063505.1"/>
    </source>
</evidence>
<keyword evidence="1" id="KW-0812">Transmembrane</keyword>
<organism evidence="3 4">
    <name type="scientific">Oceanitalea stevensii</name>
    <dbReference type="NCBI Taxonomy" id="2763072"/>
    <lineage>
        <taxon>Bacteria</taxon>
        <taxon>Bacillati</taxon>
        <taxon>Actinomycetota</taxon>
        <taxon>Actinomycetes</taxon>
        <taxon>Micrococcales</taxon>
        <taxon>Bogoriellaceae</taxon>
        <taxon>Georgenia</taxon>
    </lineage>
</organism>
<protein>
    <submittedName>
        <fullName evidence="3">Pilus assembly protein</fullName>
    </submittedName>
</protein>